<dbReference type="GO" id="GO:0003743">
    <property type="term" value="F:translation initiation factor activity"/>
    <property type="evidence" value="ECO:0007669"/>
    <property type="project" value="UniProtKB-UniRule"/>
</dbReference>
<evidence type="ECO:0000313" key="11">
    <source>
        <dbReference type="EMBL" id="SVP91217.1"/>
    </source>
</evidence>
<dbReference type="HAMAP" id="MF_00216">
    <property type="entry name" value="aIF_1A"/>
    <property type="match status" value="1"/>
</dbReference>
<feature type="compositionally biased region" description="Basic residues" evidence="8">
    <location>
        <begin position="1"/>
        <end position="15"/>
    </location>
</feature>
<dbReference type="FunFam" id="2.40.50.140:FF:000071">
    <property type="entry name" value="Eukaryotic translation initiation factor 1A"/>
    <property type="match status" value="1"/>
</dbReference>
<dbReference type="SMART" id="SM00652">
    <property type="entry name" value="eIF1a"/>
    <property type="match status" value="1"/>
</dbReference>
<dbReference type="InterPro" id="IPR001253">
    <property type="entry name" value="TIF_eIF-1A"/>
</dbReference>
<feature type="region of interest" description="Disordered" evidence="8">
    <location>
        <begin position="121"/>
        <end position="155"/>
    </location>
</feature>
<dbReference type="InterPro" id="IPR012340">
    <property type="entry name" value="NA-bd_OB-fold"/>
</dbReference>
<evidence type="ECO:0000313" key="10">
    <source>
        <dbReference type="EMBL" id="SVP90695.1"/>
    </source>
</evidence>
<evidence type="ECO:0000256" key="3">
    <source>
        <dbReference type="ARBA" id="ARBA00022917"/>
    </source>
</evidence>
<reference evidence="10" key="1">
    <citation type="submission" date="2018-07" db="EMBL/GenBank/DDBJ databases">
        <authorList>
            <person name="Quirk P.G."/>
            <person name="Krulwich T.A."/>
        </authorList>
    </citation>
    <scope>NUCLEOTIDE SEQUENCE</scope>
    <source>
        <strain evidence="10">Anand</strain>
    </source>
</reference>
<protein>
    <recommendedName>
        <fullName evidence="4">Eukaryotic translation initiation factor 4C</fullName>
    </recommendedName>
</protein>
<evidence type="ECO:0000256" key="5">
    <source>
        <dbReference type="PROSITE-ProRule" id="PRU00181"/>
    </source>
</evidence>
<proteinExistence type="inferred from homology"/>
<comment type="function">
    <text evidence="7">Seems to be required for maximal rate of protein biosynthesis. Enhances ribosome dissociation into subunits and stabilizes the binding of the initiator Met-tRNA(I) to 40 S ribosomal subunits.</text>
</comment>
<dbReference type="PROSITE" id="PS50832">
    <property type="entry name" value="S1_IF1_TYPE"/>
    <property type="match status" value="1"/>
</dbReference>
<evidence type="ECO:0000256" key="8">
    <source>
        <dbReference type="SAM" id="MobiDB-lite"/>
    </source>
</evidence>
<dbReference type="EMBL" id="UIVS01000002">
    <property type="protein sequence ID" value="SVP91217.1"/>
    <property type="molecule type" value="Genomic_DNA"/>
</dbReference>
<keyword evidence="3 5" id="KW-0648">Protein biosynthesis</keyword>
<dbReference type="InterPro" id="IPR006196">
    <property type="entry name" value="RNA-binding_domain_S1_IF1"/>
</dbReference>
<dbReference type="AlphaFoldDB" id="A0A3B0MLR2"/>
<comment type="similarity">
    <text evidence="1 6">Belongs to the eIF-1A family.</text>
</comment>
<evidence type="ECO:0000256" key="4">
    <source>
        <dbReference type="ARBA" id="ARBA00032507"/>
    </source>
</evidence>
<dbReference type="NCBIfam" id="TIGR00523">
    <property type="entry name" value="eIF-1A"/>
    <property type="match status" value="1"/>
</dbReference>
<accession>A0A3B0MLR2</accession>
<feature type="region of interest" description="Disordered" evidence="8">
    <location>
        <begin position="1"/>
        <end position="24"/>
    </location>
</feature>
<evidence type="ECO:0000256" key="7">
    <source>
        <dbReference type="RuleBase" id="RU004365"/>
    </source>
</evidence>
<evidence type="ECO:0000256" key="6">
    <source>
        <dbReference type="RuleBase" id="RU004364"/>
    </source>
</evidence>
<dbReference type="PANTHER" id="PTHR21668">
    <property type="entry name" value="EIF-1A"/>
    <property type="match status" value="1"/>
</dbReference>
<feature type="compositionally biased region" description="Acidic residues" evidence="8">
    <location>
        <begin position="136"/>
        <end position="155"/>
    </location>
</feature>
<sequence>MPKNKGKGGKNRRRGKNDNEGEKRELVFKMEDQEYAQVLRMLGNGRLEAYCFDGTKRLCHIRGKMRKRVWVNAGDIILVSLRDFQDSKADVIAKYTAEEARTLKAYGELPEATKINETDVYDDEGDNCIDFQDVSSESEPEDESQDESDFDIDDL</sequence>
<dbReference type="InterPro" id="IPR018104">
    <property type="entry name" value="TIF_eIF-1A_CS"/>
</dbReference>
<keyword evidence="2 5" id="KW-0396">Initiation factor</keyword>
<dbReference type="VEuPathDB" id="PiroplasmaDB:TA14970"/>
<name>A0A3B0MLR2_THEAN</name>
<organism evidence="10">
    <name type="scientific">Theileria annulata</name>
    <dbReference type="NCBI Taxonomy" id="5874"/>
    <lineage>
        <taxon>Eukaryota</taxon>
        <taxon>Sar</taxon>
        <taxon>Alveolata</taxon>
        <taxon>Apicomplexa</taxon>
        <taxon>Aconoidasida</taxon>
        <taxon>Piroplasmida</taxon>
        <taxon>Theileriidae</taxon>
        <taxon>Theileria</taxon>
    </lineage>
</organism>
<feature type="domain" description="S1-like" evidence="9">
    <location>
        <begin position="22"/>
        <end position="96"/>
    </location>
</feature>
<evidence type="ECO:0000259" key="9">
    <source>
        <dbReference type="PROSITE" id="PS50832"/>
    </source>
</evidence>
<evidence type="ECO:0000256" key="2">
    <source>
        <dbReference type="ARBA" id="ARBA00022540"/>
    </source>
</evidence>
<dbReference type="GO" id="GO:0003723">
    <property type="term" value="F:RNA binding"/>
    <property type="evidence" value="ECO:0007669"/>
    <property type="project" value="InterPro"/>
</dbReference>
<dbReference type="PROSITE" id="PS01262">
    <property type="entry name" value="IF1A"/>
    <property type="match status" value="1"/>
</dbReference>
<dbReference type="EMBL" id="UIVT01000002">
    <property type="protein sequence ID" value="SVP90695.1"/>
    <property type="molecule type" value="Genomic_DNA"/>
</dbReference>
<dbReference type="Gene3D" id="2.40.50.140">
    <property type="entry name" value="Nucleic acid-binding proteins"/>
    <property type="match status" value="1"/>
</dbReference>
<dbReference type="Pfam" id="PF01176">
    <property type="entry name" value="eIF-1a"/>
    <property type="match status" value="1"/>
</dbReference>
<dbReference type="SUPFAM" id="SSF50249">
    <property type="entry name" value="Nucleic acid-binding proteins"/>
    <property type="match status" value="1"/>
</dbReference>
<gene>
    <name evidence="10" type="ORF">TAT_000140600</name>
    <name evidence="11" type="ORF">TAV_000140600</name>
</gene>
<dbReference type="CDD" id="cd05793">
    <property type="entry name" value="S1_IF1A"/>
    <property type="match status" value="1"/>
</dbReference>
<evidence type="ECO:0000256" key="1">
    <source>
        <dbReference type="ARBA" id="ARBA00007392"/>
    </source>
</evidence>